<keyword evidence="2" id="KW-1185">Reference proteome</keyword>
<dbReference type="AlphaFoldDB" id="A0AA37SY05"/>
<evidence type="ECO:0000313" key="2">
    <source>
        <dbReference type="Proteomes" id="UP001156601"/>
    </source>
</evidence>
<comment type="caution">
    <text evidence="1">The sequence shown here is derived from an EMBL/GenBank/DDBJ whole genome shotgun (WGS) entry which is preliminary data.</text>
</comment>
<accession>A0AA37SY05</accession>
<evidence type="ECO:0000313" key="1">
    <source>
        <dbReference type="EMBL" id="GLR70299.1"/>
    </source>
</evidence>
<dbReference type="Proteomes" id="UP001156601">
    <property type="component" value="Unassembled WGS sequence"/>
</dbReference>
<name>A0AA37SY05_9ALTE</name>
<reference evidence="1" key="1">
    <citation type="journal article" date="2014" name="Int. J. Syst. Evol. Microbiol.">
        <title>Complete genome sequence of Corynebacterium casei LMG S-19264T (=DSM 44701T), isolated from a smear-ripened cheese.</title>
        <authorList>
            <consortium name="US DOE Joint Genome Institute (JGI-PGF)"/>
            <person name="Walter F."/>
            <person name="Albersmeier A."/>
            <person name="Kalinowski J."/>
            <person name="Ruckert C."/>
        </authorList>
    </citation>
    <scope>NUCLEOTIDE SEQUENCE</scope>
    <source>
        <strain evidence="1">NBRC 110023</strain>
    </source>
</reference>
<organism evidence="1 2">
    <name type="scientific">Agaribacter marinus</name>
    <dbReference type="NCBI Taxonomy" id="1431249"/>
    <lineage>
        <taxon>Bacteria</taxon>
        <taxon>Pseudomonadati</taxon>
        <taxon>Pseudomonadota</taxon>
        <taxon>Gammaproteobacteria</taxon>
        <taxon>Alteromonadales</taxon>
        <taxon>Alteromonadaceae</taxon>
        <taxon>Agaribacter</taxon>
    </lineage>
</organism>
<dbReference type="EMBL" id="BSOT01000005">
    <property type="protein sequence ID" value="GLR70299.1"/>
    <property type="molecule type" value="Genomic_DNA"/>
</dbReference>
<reference evidence="1" key="2">
    <citation type="submission" date="2023-01" db="EMBL/GenBank/DDBJ databases">
        <title>Draft genome sequence of Agaribacter marinus strain NBRC 110023.</title>
        <authorList>
            <person name="Sun Q."/>
            <person name="Mori K."/>
        </authorList>
    </citation>
    <scope>NUCLEOTIDE SEQUENCE</scope>
    <source>
        <strain evidence="1">NBRC 110023</strain>
    </source>
</reference>
<protein>
    <submittedName>
        <fullName evidence="1">Uncharacterized protein</fullName>
    </submittedName>
</protein>
<gene>
    <name evidence="1" type="ORF">GCM10007852_12070</name>
</gene>
<proteinExistence type="predicted"/>
<sequence>MASFSTIVSTKCLLVNVDDPFKGSVDVVVHEIVDAHSKPAMYQELFTREPQI</sequence>